<dbReference type="PANTHER" id="PTHR35870">
    <property type="entry name" value="PROTEIN, PUTATIVE (AFU_ORTHOLOGUE AFUA_5G03330)-RELATED"/>
    <property type="match status" value="1"/>
</dbReference>
<sequence>MRLYKTGLQVTSVTYCLSRSYLSLQAQSSSMLRSIPEHPLPLRKTRPITSPIFINSTHIRSTTSQIQHRSSHSVSFRQTTSQAKKTAARAMAMATATQVHLTSADKGVYHLNPRDDAAKEASRVLQEDLETHHIYFNDSGFHNHIVHHILSIYALGASPEEIKAAFKHNIDYQRPSRPVDEATVQKLSDKEHFKRLSGLRSQYPNFLVFFQREIEAKGVGAVLNEYLFKGDEYADSMYTRLFGGLIHPFIHLGFGIEFNQPAIIAQGLAQTATHDLKYGTFLLAAEKKAGGVGQQGGTKSLVQLLREIREDEKLSKAAHWEDENKFFDGVMTRAPEEMVGYASQFKVAPEQIDEKMAELVNAVGKRRSRGENATNTKPPRFYEVYYTTAAQNPQKQIKFDFFYIHSLNSSIFLPAYLSQPWLDTRNKCRLLEWKGRIDLFMYASRSCAEPRMQDIINYKPTRESWEEISAEVRRNERDDGHAAKFVRALAFGEGVSKPYEGKGGFLITKDMWITLGNMVIDSIHDPGRMWIRSTGFDEAWTDVADRPSA</sequence>
<comment type="caution">
    <text evidence="2">The sequence shown here is derived from an EMBL/GenBank/DDBJ whole genome shotgun (WGS) entry which is preliminary data.</text>
</comment>
<proteinExistence type="predicted"/>
<accession>A0A2B7YSU7</accession>
<dbReference type="InterPro" id="IPR025337">
    <property type="entry name" value="Questin_oxidase-like"/>
</dbReference>
<dbReference type="Pfam" id="PF14027">
    <property type="entry name" value="Questin_oxidase"/>
    <property type="match status" value="1"/>
</dbReference>
<dbReference type="GO" id="GO:0016491">
    <property type="term" value="F:oxidoreductase activity"/>
    <property type="evidence" value="ECO:0007669"/>
    <property type="project" value="UniProtKB-KW"/>
</dbReference>
<dbReference type="STRING" id="1447883.A0A2B7YSU7"/>
<reference evidence="2 3" key="1">
    <citation type="submission" date="2017-10" db="EMBL/GenBank/DDBJ databases">
        <title>Comparative genomics in systemic dimorphic fungi from Ajellomycetaceae.</title>
        <authorList>
            <person name="Munoz J.F."/>
            <person name="Mcewen J.G."/>
            <person name="Clay O.K."/>
            <person name="Cuomo C.A."/>
        </authorList>
    </citation>
    <scope>NUCLEOTIDE SEQUENCE [LARGE SCALE GENOMIC DNA]</scope>
    <source>
        <strain evidence="2 3">UAMH7299</strain>
    </source>
</reference>
<evidence type="ECO:0008006" key="4">
    <source>
        <dbReference type="Google" id="ProtNLM"/>
    </source>
</evidence>
<dbReference type="OrthoDB" id="10004862at2759"/>
<evidence type="ECO:0000313" key="3">
    <source>
        <dbReference type="Proteomes" id="UP000224634"/>
    </source>
</evidence>
<evidence type="ECO:0000313" key="2">
    <source>
        <dbReference type="EMBL" id="PGH27114.1"/>
    </source>
</evidence>
<keyword evidence="1" id="KW-0560">Oxidoreductase</keyword>
<dbReference type="PANTHER" id="PTHR35870:SF1">
    <property type="entry name" value="PROTEIN, PUTATIVE (AFU_ORTHOLOGUE AFUA_5G03330)-RELATED"/>
    <property type="match status" value="1"/>
</dbReference>
<evidence type="ECO:0000256" key="1">
    <source>
        <dbReference type="ARBA" id="ARBA00023002"/>
    </source>
</evidence>
<keyword evidence="3" id="KW-1185">Reference proteome</keyword>
<dbReference type="EMBL" id="PDNA01000009">
    <property type="protein sequence ID" value="PGH27114.1"/>
    <property type="molecule type" value="Genomic_DNA"/>
</dbReference>
<protein>
    <recommendedName>
        <fullName evidence="4">HypA-like protein</fullName>
    </recommendedName>
</protein>
<dbReference type="AlphaFoldDB" id="A0A2B7YSU7"/>
<dbReference type="Proteomes" id="UP000224634">
    <property type="component" value="Unassembled WGS sequence"/>
</dbReference>
<name>A0A2B7YSU7_POLH7</name>
<gene>
    <name evidence="2" type="ORF">AJ80_01070</name>
</gene>
<organism evidence="2 3">
    <name type="scientific">Polytolypa hystricis (strain UAMH7299)</name>
    <dbReference type="NCBI Taxonomy" id="1447883"/>
    <lineage>
        <taxon>Eukaryota</taxon>
        <taxon>Fungi</taxon>
        <taxon>Dikarya</taxon>
        <taxon>Ascomycota</taxon>
        <taxon>Pezizomycotina</taxon>
        <taxon>Eurotiomycetes</taxon>
        <taxon>Eurotiomycetidae</taxon>
        <taxon>Onygenales</taxon>
        <taxon>Onygenales incertae sedis</taxon>
        <taxon>Polytolypa</taxon>
    </lineage>
</organism>